<evidence type="ECO:0000256" key="1">
    <source>
        <dbReference type="SAM" id="MobiDB-lite"/>
    </source>
</evidence>
<gene>
    <name evidence="2" type="ORF">rCG_49095</name>
</gene>
<accession>A6IFS4</accession>
<dbReference type="Proteomes" id="UP000234681">
    <property type="component" value="Chromosome 7"/>
</dbReference>
<dbReference type="AlphaFoldDB" id="A6IFS4"/>
<sequence>MCEHGLTNQSGGRIPQLRCPLPQ</sequence>
<name>A6IFS4_RAT</name>
<proteinExistence type="predicted"/>
<feature type="non-terminal residue" evidence="2">
    <location>
        <position position="23"/>
    </location>
</feature>
<dbReference type="EMBL" id="CH473960">
    <property type="protein sequence ID" value="EDM16974.1"/>
    <property type="molecule type" value="Genomic_DNA"/>
</dbReference>
<evidence type="ECO:0000313" key="3">
    <source>
        <dbReference type="Proteomes" id="UP000234681"/>
    </source>
</evidence>
<evidence type="ECO:0000313" key="2">
    <source>
        <dbReference type="EMBL" id="EDM16974.1"/>
    </source>
</evidence>
<organism evidence="2 3">
    <name type="scientific">Rattus norvegicus</name>
    <name type="common">Rat</name>
    <dbReference type="NCBI Taxonomy" id="10116"/>
    <lineage>
        <taxon>Eukaryota</taxon>
        <taxon>Metazoa</taxon>
        <taxon>Chordata</taxon>
        <taxon>Craniata</taxon>
        <taxon>Vertebrata</taxon>
        <taxon>Euteleostomi</taxon>
        <taxon>Mammalia</taxon>
        <taxon>Eutheria</taxon>
        <taxon>Euarchontoglires</taxon>
        <taxon>Glires</taxon>
        <taxon>Rodentia</taxon>
        <taxon>Myomorpha</taxon>
        <taxon>Muroidea</taxon>
        <taxon>Muridae</taxon>
        <taxon>Murinae</taxon>
        <taxon>Rattus</taxon>
    </lineage>
</organism>
<reference evidence="2 3" key="1">
    <citation type="submission" date="2005-09" db="EMBL/GenBank/DDBJ databases">
        <authorList>
            <person name="Mural R.J."/>
            <person name="Li P.W."/>
            <person name="Adams M.D."/>
            <person name="Amanatides P.G."/>
            <person name="Baden-Tillson H."/>
            <person name="Barnstead M."/>
            <person name="Chin S.H."/>
            <person name="Dew I."/>
            <person name="Evans C.A."/>
            <person name="Ferriera S."/>
            <person name="Flanigan M."/>
            <person name="Fosler C."/>
            <person name="Glodek A."/>
            <person name="Gu Z."/>
            <person name="Holt R.A."/>
            <person name="Jennings D."/>
            <person name="Kraft C.L."/>
            <person name="Lu F."/>
            <person name="Nguyen T."/>
            <person name="Nusskern D.R."/>
            <person name="Pfannkoch C.M."/>
            <person name="Sitter C."/>
            <person name="Sutton G.G."/>
            <person name="Venter J.C."/>
            <person name="Wang Z."/>
            <person name="Woodage T."/>
            <person name="Zheng X.H."/>
            <person name="Zhong F."/>
        </authorList>
    </citation>
    <scope>NUCLEOTIDE SEQUENCE [LARGE SCALE GENOMIC DNA]</scope>
    <source>
        <strain>BN</strain>
        <strain evidence="3">Sprague-Dawley</strain>
    </source>
</reference>
<feature type="region of interest" description="Disordered" evidence="1">
    <location>
        <begin position="1"/>
        <end position="23"/>
    </location>
</feature>
<feature type="compositionally biased region" description="Polar residues" evidence="1">
    <location>
        <begin position="1"/>
        <end position="11"/>
    </location>
</feature>
<protein>
    <submittedName>
        <fullName evidence="2">RCG49095</fullName>
    </submittedName>
</protein>